<dbReference type="AlphaFoldDB" id="A0AA48RI36"/>
<dbReference type="EMBL" id="OY569118">
    <property type="protein sequence ID" value="CAJ1003034.1"/>
    <property type="molecule type" value="Genomic_DNA"/>
</dbReference>
<reference evidence="1" key="1">
    <citation type="submission" date="2023-07" db="EMBL/GenBank/DDBJ databases">
        <authorList>
            <person name="Ivanov I."/>
            <person name="Teneva D."/>
            <person name="Stoikov I."/>
        </authorList>
    </citation>
    <scope>NUCLEOTIDE SEQUENCE</scope>
    <source>
        <strain evidence="1">4475</strain>
    </source>
</reference>
<accession>A0AA48RI36</accession>
<keyword evidence="1" id="KW-0067">ATP-binding</keyword>
<sequence length="642" mass="74115">MANNGESGVTSVRVQQCVEYLSHSTRQAMIAEQEKRLGIRDERDVHIRLADPAFAMEVWKQASEPERQAIRLFVNTSARGFFRKREWDRLSAQNHRHLAVGLNRLRRLGLVLTVRKRWSEIGYLMPREVREHLTFCLLPEAKTPSLAPKTLPYYITAGRGLHLDLFAVLLFIRDNDVPLTQKGGVHRRVRQKMAALLSLNRSHVAGWKLPPLADEEPDGLPLAVVLDVALRLGLVRPQEKRLVLAEQRVLQWLDMTPEQSWEQLYELAAEQYLPHESWWDALALWMKRSPLEQWHSLDYMLQRLAEAGFVLPDEAKQRAVDEWLHLLLGFGWIQLGTAEDGALYWRWNSLPRLPREEGWFVDPAGIITIPPLVPLQAVWALSRFCPLAFDGELLRGELQAKPLQAFLAAGGTEQQAVETLRQSCTHPLPEAVSQLIHMWGKNARQIQLEPLFRVRTAHPGLLEELRQIEAFQPYLEMVISPTDFLVTPAQKESLLALFRAYGYEPQDGALMRVEREETDISDDGPTAGLFAVDRPWDGYAVENTFPDQWEGMPQAATLPKMWTQHFQSYHPQTLRDLLQRARELELEVQLRLMSGQTWEGIPRQLDVEMGYWHLVLEDRSGKRRCRLDEIDRVRILLPDYLY</sequence>
<gene>
    <name evidence="1" type="ORF">BSPP4475_11955</name>
</gene>
<protein>
    <submittedName>
        <fullName evidence="1">Helicase-C-3 domain-containing protein</fullName>
    </submittedName>
</protein>
<dbReference type="GO" id="GO:0004386">
    <property type="term" value="F:helicase activity"/>
    <property type="evidence" value="ECO:0007669"/>
    <property type="project" value="UniProtKB-KW"/>
</dbReference>
<evidence type="ECO:0000313" key="1">
    <source>
        <dbReference type="EMBL" id="CAJ1003034.1"/>
    </source>
</evidence>
<dbReference type="KEGG" id="bayd:BSPP4475_11955"/>
<organism evidence="1 2">
    <name type="scientific">Brevibacillus aydinogluensis</name>
    <dbReference type="NCBI Taxonomy" id="927786"/>
    <lineage>
        <taxon>Bacteria</taxon>
        <taxon>Bacillati</taxon>
        <taxon>Bacillota</taxon>
        <taxon>Bacilli</taxon>
        <taxon>Bacillales</taxon>
        <taxon>Paenibacillaceae</taxon>
        <taxon>Brevibacillus</taxon>
    </lineage>
</organism>
<keyword evidence="1" id="KW-0378">Hydrolase</keyword>
<name>A0AA48RI36_9BACL</name>
<dbReference type="RefSeq" id="WP_304414401.1">
    <property type="nucleotide sequence ID" value="NZ_OY569118.1"/>
</dbReference>
<dbReference type="Proteomes" id="UP001189619">
    <property type="component" value="Chromosome"/>
</dbReference>
<proteinExistence type="predicted"/>
<keyword evidence="1" id="KW-0347">Helicase</keyword>
<keyword evidence="2" id="KW-1185">Reference proteome</keyword>
<keyword evidence="1" id="KW-0547">Nucleotide-binding</keyword>
<evidence type="ECO:0000313" key="2">
    <source>
        <dbReference type="Proteomes" id="UP001189619"/>
    </source>
</evidence>